<sequence>MKINLRKSMIAATAALSLAATSATPVHALGKNEKNFLLGAGAALLLGSLYLKSQQRAQTQQAYRTPTYQQPTYQQPSYQQPTYYQPTQPAYASSAASQAFNSYSAAERRQIQAKLQSYGYYRGSIDGSFGPQTYQAVSGYAGATLGTAKLSSVSGAYEVYSSLLY</sequence>
<evidence type="ECO:0000256" key="1">
    <source>
        <dbReference type="SAM" id="SignalP"/>
    </source>
</evidence>
<dbReference type="RefSeq" id="WP_263722527.1">
    <property type="nucleotide sequence ID" value="NZ_JAOWLA010000014.1"/>
</dbReference>
<dbReference type="Pfam" id="PF01471">
    <property type="entry name" value="PG_binding_1"/>
    <property type="match status" value="1"/>
</dbReference>
<dbReference type="InterPro" id="IPR002477">
    <property type="entry name" value="Peptidoglycan-bd-like"/>
</dbReference>
<feature type="signal peptide" evidence="1">
    <location>
        <begin position="1"/>
        <end position="28"/>
    </location>
</feature>
<evidence type="ECO:0000313" key="4">
    <source>
        <dbReference type="Proteomes" id="UP001652503"/>
    </source>
</evidence>
<accession>A0ABT2Z4K8</accession>
<dbReference type="SUPFAM" id="SSF47090">
    <property type="entry name" value="PGBD-like"/>
    <property type="match status" value="1"/>
</dbReference>
<proteinExistence type="predicted"/>
<dbReference type="InterPro" id="IPR036366">
    <property type="entry name" value="PGBDSf"/>
</dbReference>
<comment type="caution">
    <text evidence="3">The sequence shown here is derived from an EMBL/GenBank/DDBJ whole genome shotgun (WGS) entry which is preliminary data.</text>
</comment>
<organism evidence="3 4">
    <name type="scientific">Albidovulum sediminicola</name>
    <dbReference type="NCBI Taxonomy" id="2984331"/>
    <lineage>
        <taxon>Bacteria</taxon>
        <taxon>Pseudomonadati</taxon>
        <taxon>Pseudomonadota</taxon>
        <taxon>Alphaproteobacteria</taxon>
        <taxon>Rhodobacterales</taxon>
        <taxon>Paracoccaceae</taxon>
        <taxon>Albidovulum</taxon>
    </lineage>
</organism>
<evidence type="ECO:0000259" key="2">
    <source>
        <dbReference type="Pfam" id="PF01471"/>
    </source>
</evidence>
<feature type="chain" id="PRO_5045878595" evidence="1">
    <location>
        <begin position="29"/>
        <end position="165"/>
    </location>
</feature>
<dbReference type="EMBL" id="JAOWLA010000014">
    <property type="protein sequence ID" value="MCV2866000.1"/>
    <property type="molecule type" value="Genomic_DNA"/>
</dbReference>
<protein>
    <submittedName>
        <fullName evidence="3">Peptidoglycan-binding protein</fullName>
    </submittedName>
</protein>
<evidence type="ECO:0000313" key="3">
    <source>
        <dbReference type="EMBL" id="MCV2866000.1"/>
    </source>
</evidence>
<gene>
    <name evidence="3" type="ORF">OE647_14855</name>
</gene>
<feature type="domain" description="Peptidoglycan binding-like" evidence="2">
    <location>
        <begin position="105"/>
        <end position="138"/>
    </location>
</feature>
<keyword evidence="1" id="KW-0732">Signal</keyword>
<dbReference type="Gene3D" id="1.10.101.10">
    <property type="entry name" value="PGBD-like superfamily/PGBD"/>
    <property type="match status" value="1"/>
</dbReference>
<keyword evidence="4" id="KW-1185">Reference proteome</keyword>
<name>A0ABT2Z4K8_9RHOB</name>
<reference evidence="3 4" key="1">
    <citation type="submission" date="2022-10" db="EMBL/GenBank/DDBJ databases">
        <title>Defluviimonas sp. nov., isolated from ocean surface water.</title>
        <authorList>
            <person name="He W."/>
            <person name="Wang L."/>
            <person name="Zhang D.-F."/>
        </authorList>
    </citation>
    <scope>NUCLEOTIDE SEQUENCE [LARGE SCALE GENOMIC DNA]</scope>
    <source>
        <strain evidence="3 4">WL0075</strain>
    </source>
</reference>
<dbReference type="Proteomes" id="UP001652503">
    <property type="component" value="Unassembled WGS sequence"/>
</dbReference>
<dbReference type="InterPro" id="IPR036365">
    <property type="entry name" value="PGBD-like_sf"/>
</dbReference>